<organism evidence="2 3">
    <name type="scientific">Apiospora aurea</name>
    <dbReference type="NCBI Taxonomy" id="335848"/>
    <lineage>
        <taxon>Eukaryota</taxon>
        <taxon>Fungi</taxon>
        <taxon>Dikarya</taxon>
        <taxon>Ascomycota</taxon>
        <taxon>Pezizomycotina</taxon>
        <taxon>Sordariomycetes</taxon>
        <taxon>Xylariomycetidae</taxon>
        <taxon>Amphisphaeriales</taxon>
        <taxon>Apiosporaceae</taxon>
        <taxon>Apiospora</taxon>
    </lineage>
</organism>
<evidence type="ECO:0000313" key="3">
    <source>
        <dbReference type="Proteomes" id="UP001391051"/>
    </source>
</evidence>
<feature type="region of interest" description="Disordered" evidence="1">
    <location>
        <begin position="148"/>
        <end position="167"/>
    </location>
</feature>
<proteinExistence type="predicted"/>
<dbReference type="Proteomes" id="UP001391051">
    <property type="component" value="Unassembled WGS sequence"/>
</dbReference>
<accession>A0ABR1PUN2</accession>
<dbReference type="GeneID" id="92084289"/>
<feature type="region of interest" description="Disordered" evidence="1">
    <location>
        <begin position="1"/>
        <end position="43"/>
    </location>
</feature>
<evidence type="ECO:0000313" key="2">
    <source>
        <dbReference type="EMBL" id="KAK7938137.1"/>
    </source>
</evidence>
<reference evidence="2 3" key="1">
    <citation type="submission" date="2023-01" db="EMBL/GenBank/DDBJ databases">
        <title>Analysis of 21 Apiospora genomes using comparative genomics revels a genus with tremendous synthesis potential of carbohydrate active enzymes and secondary metabolites.</title>
        <authorList>
            <person name="Sorensen T."/>
        </authorList>
    </citation>
    <scope>NUCLEOTIDE SEQUENCE [LARGE SCALE GENOMIC DNA]</scope>
    <source>
        <strain evidence="2 3">CBS 24483</strain>
    </source>
</reference>
<dbReference type="RefSeq" id="XP_066693465.1">
    <property type="nucleotide sequence ID" value="XM_066851227.1"/>
</dbReference>
<evidence type="ECO:0000256" key="1">
    <source>
        <dbReference type="SAM" id="MobiDB-lite"/>
    </source>
</evidence>
<keyword evidence="3" id="KW-1185">Reference proteome</keyword>
<dbReference type="EMBL" id="JAQQWE010000010">
    <property type="protein sequence ID" value="KAK7938137.1"/>
    <property type="molecule type" value="Genomic_DNA"/>
</dbReference>
<protein>
    <submittedName>
        <fullName evidence="2">Uncharacterized protein</fullName>
    </submittedName>
</protein>
<gene>
    <name evidence="2" type="ORF">PG986_015005</name>
</gene>
<name>A0ABR1PUN2_9PEZI</name>
<sequence length="254" mass="27560">MDDNARRQTRLPVTAPSQEMVQHPDAQRWSNGTGAGRHPPGRGIVGADAYSGYYQQSAAAFSPAMPPNTMSYQSGHEQVTPQAHNFRAYPSPMYNVPQIRVQSTIYDTNQLLPLYHPTPLRWPTGMAPSWFLSELANTDTASALPAQEVSSGAAEVDQSGPAGESAALEGQSRICTNIRNGVLASASESLLAVSDWLLSNVTELGSPGLATDNPRLYHDRIKLWHDFNHAWLALLQKQNDMVGSGIPTQGARPE</sequence>
<comment type="caution">
    <text evidence="2">The sequence shown here is derived from an EMBL/GenBank/DDBJ whole genome shotgun (WGS) entry which is preliminary data.</text>
</comment>